<sequence length="200" mass="22263">MQDEEQNLSYYSLADSQAPLAYYEEQRRLGSILAALGPELFAGRRLFQIRQQLYNVKSARNFCPHPPIKFSVDGHKGIRLGDIAPGHKIPGLEHADSAVILSTSSTKVHCRLEIQLDFQDNFRSYDIAISSCRSTTPPVNHSLEELAHILSGAITSKLPSGPLPIGQHLRHVDFNDVFLVELRNVSQGSWQPVLAVHDSI</sequence>
<evidence type="ECO:0000313" key="2">
    <source>
        <dbReference type="Proteomes" id="UP000186601"/>
    </source>
</evidence>
<dbReference type="OrthoDB" id="3269405at2759"/>
<name>A0A2R6NPQ0_9APHY</name>
<organism evidence="1 2">
    <name type="scientific">Hermanssonia centrifuga</name>
    <dbReference type="NCBI Taxonomy" id="98765"/>
    <lineage>
        <taxon>Eukaryota</taxon>
        <taxon>Fungi</taxon>
        <taxon>Dikarya</taxon>
        <taxon>Basidiomycota</taxon>
        <taxon>Agaricomycotina</taxon>
        <taxon>Agaricomycetes</taxon>
        <taxon>Polyporales</taxon>
        <taxon>Meruliaceae</taxon>
        <taxon>Hermanssonia</taxon>
    </lineage>
</organism>
<dbReference type="AlphaFoldDB" id="A0A2R6NPQ0"/>
<keyword evidence="2" id="KW-1185">Reference proteome</keyword>
<gene>
    <name evidence="1" type="ORF">PHLCEN_2v9785</name>
</gene>
<reference evidence="1 2" key="1">
    <citation type="submission" date="2018-02" db="EMBL/GenBank/DDBJ databases">
        <title>Genome sequence of the basidiomycete white-rot fungus Phlebia centrifuga.</title>
        <authorList>
            <person name="Granchi Z."/>
            <person name="Peng M."/>
            <person name="de Vries R.P."/>
            <person name="Hilden K."/>
            <person name="Makela M.R."/>
            <person name="Grigoriev I."/>
            <person name="Riley R."/>
        </authorList>
    </citation>
    <scope>NUCLEOTIDE SEQUENCE [LARGE SCALE GENOMIC DNA]</scope>
    <source>
        <strain evidence="1 2">FBCC195</strain>
    </source>
</reference>
<comment type="caution">
    <text evidence="1">The sequence shown here is derived from an EMBL/GenBank/DDBJ whole genome shotgun (WGS) entry which is preliminary data.</text>
</comment>
<protein>
    <submittedName>
        <fullName evidence="1">Uncharacterized protein</fullName>
    </submittedName>
</protein>
<accession>A0A2R6NPQ0</accession>
<dbReference type="Proteomes" id="UP000186601">
    <property type="component" value="Unassembled WGS sequence"/>
</dbReference>
<dbReference type="EMBL" id="MLYV02000983">
    <property type="protein sequence ID" value="PSR74488.1"/>
    <property type="molecule type" value="Genomic_DNA"/>
</dbReference>
<proteinExistence type="predicted"/>
<evidence type="ECO:0000313" key="1">
    <source>
        <dbReference type="EMBL" id="PSR74488.1"/>
    </source>
</evidence>